<feature type="transmembrane region" description="Helical" evidence="6">
    <location>
        <begin position="50"/>
        <end position="66"/>
    </location>
</feature>
<dbReference type="Proteomes" id="UP000007089">
    <property type="component" value="Chromosome"/>
</dbReference>
<evidence type="ECO:0000313" key="8">
    <source>
        <dbReference type="Proteomes" id="UP000007089"/>
    </source>
</evidence>
<dbReference type="RefSeq" id="WP_012631547.1">
    <property type="nucleotide sequence ID" value="NC_011891.1"/>
</dbReference>
<feature type="transmembrane region" description="Helical" evidence="6">
    <location>
        <begin position="78"/>
        <end position="97"/>
    </location>
</feature>
<comment type="subcellular location">
    <subcellularLocation>
        <location evidence="1">Cell membrane</location>
        <topology evidence="1">Multi-pass membrane protein</topology>
    </subcellularLocation>
</comment>
<evidence type="ECO:0000256" key="2">
    <source>
        <dbReference type="ARBA" id="ARBA00022475"/>
    </source>
</evidence>
<dbReference type="PANTHER" id="PTHR33931:SF2">
    <property type="entry name" value="HOLIN-LIKE PROTEIN CIDA"/>
    <property type="match status" value="1"/>
</dbReference>
<dbReference type="EMBL" id="CP001359">
    <property type="protein sequence ID" value="ACL63459.1"/>
    <property type="molecule type" value="Genomic_DNA"/>
</dbReference>
<accession>B8J7W7</accession>
<dbReference type="KEGG" id="acp:A2cp1_0100"/>
<organism evidence="7 8">
    <name type="scientific">Anaeromyxobacter dehalogenans (strain ATCC BAA-258 / DSM 21875 / 2CP-1)</name>
    <dbReference type="NCBI Taxonomy" id="455488"/>
    <lineage>
        <taxon>Bacteria</taxon>
        <taxon>Pseudomonadati</taxon>
        <taxon>Myxococcota</taxon>
        <taxon>Myxococcia</taxon>
        <taxon>Myxococcales</taxon>
        <taxon>Cystobacterineae</taxon>
        <taxon>Anaeromyxobacteraceae</taxon>
        <taxon>Anaeromyxobacter</taxon>
    </lineage>
</organism>
<keyword evidence="3 6" id="KW-0812">Transmembrane</keyword>
<dbReference type="GO" id="GO:0005886">
    <property type="term" value="C:plasma membrane"/>
    <property type="evidence" value="ECO:0007669"/>
    <property type="project" value="UniProtKB-SubCell"/>
</dbReference>
<dbReference type="Pfam" id="PF03788">
    <property type="entry name" value="LrgA"/>
    <property type="match status" value="1"/>
</dbReference>
<name>B8J7W7_ANAD2</name>
<reference evidence="7" key="1">
    <citation type="submission" date="2009-01" db="EMBL/GenBank/DDBJ databases">
        <title>Complete sequence of Anaeromyxobacter dehalogenans 2CP-1.</title>
        <authorList>
            <consortium name="US DOE Joint Genome Institute"/>
            <person name="Lucas S."/>
            <person name="Copeland A."/>
            <person name="Lapidus A."/>
            <person name="Glavina del Rio T."/>
            <person name="Dalin E."/>
            <person name="Tice H."/>
            <person name="Bruce D."/>
            <person name="Goodwin L."/>
            <person name="Pitluck S."/>
            <person name="Saunders E."/>
            <person name="Brettin T."/>
            <person name="Detter J.C."/>
            <person name="Han C."/>
            <person name="Larimer F."/>
            <person name="Land M."/>
            <person name="Hauser L."/>
            <person name="Kyrpides N."/>
            <person name="Ovchinnikova G."/>
            <person name="Beliaev A.S."/>
            <person name="Richardson P."/>
        </authorList>
    </citation>
    <scope>NUCLEOTIDE SEQUENCE</scope>
    <source>
        <strain evidence="7">2CP-1</strain>
    </source>
</reference>
<sequence>MPRAVPAASPAAPPPRTAALLALPLQLLALGAFWGAGALAARALRLPLPGGVVGMLLLLAALRLGVVRAEWLERGAAWLFRHMLLFFIPAAVGAIQYPELLGGEGARALAVVAVSTVLVMAVTGATVEWLARRREEAP</sequence>
<dbReference type="InterPro" id="IPR005538">
    <property type="entry name" value="LrgA/CidA"/>
</dbReference>
<evidence type="ECO:0000256" key="1">
    <source>
        <dbReference type="ARBA" id="ARBA00004651"/>
    </source>
</evidence>
<keyword evidence="2" id="KW-1003">Cell membrane</keyword>
<evidence type="ECO:0000256" key="5">
    <source>
        <dbReference type="ARBA" id="ARBA00023136"/>
    </source>
</evidence>
<dbReference type="PANTHER" id="PTHR33931">
    <property type="entry name" value="HOLIN-LIKE PROTEIN CIDA-RELATED"/>
    <property type="match status" value="1"/>
</dbReference>
<keyword evidence="4 6" id="KW-1133">Transmembrane helix</keyword>
<protein>
    <submittedName>
        <fullName evidence="7">LrgA family protein</fullName>
    </submittedName>
</protein>
<evidence type="ECO:0000313" key="7">
    <source>
        <dbReference type="EMBL" id="ACL63459.1"/>
    </source>
</evidence>
<proteinExistence type="predicted"/>
<evidence type="ECO:0000256" key="6">
    <source>
        <dbReference type="SAM" id="Phobius"/>
    </source>
</evidence>
<dbReference type="AlphaFoldDB" id="B8J7W7"/>
<dbReference type="HOGENOM" id="CLU_113736_3_2_7"/>
<keyword evidence="5 6" id="KW-0472">Membrane</keyword>
<feature type="transmembrane region" description="Helical" evidence="6">
    <location>
        <begin position="109"/>
        <end position="131"/>
    </location>
</feature>
<keyword evidence="8" id="KW-1185">Reference proteome</keyword>
<evidence type="ECO:0000256" key="3">
    <source>
        <dbReference type="ARBA" id="ARBA00022692"/>
    </source>
</evidence>
<gene>
    <name evidence="7" type="ordered locus">A2cp1_0100</name>
</gene>
<evidence type="ECO:0000256" key="4">
    <source>
        <dbReference type="ARBA" id="ARBA00022989"/>
    </source>
</evidence>